<dbReference type="EMBL" id="WPNZ01000001">
    <property type="protein sequence ID" value="MVO83538.1"/>
    <property type="molecule type" value="Genomic_DNA"/>
</dbReference>
<dbReference type="AlphaFoldDB" id="A0A6L6WPQ2"/>
<name>A0A6L6WPQ2_9ACTN</name>
<evidence type="ECO:0000259" key="1">
    <source>
        <dbReference type="Pfam" id="PF04149"/>
    </source>
</evidence>
<reference evidence="2 3" key="1">
    <citation type="submission" date="2019-11" db="EMBL/GenBank/DDBJ databases">
        <title>Streptomyces typhae sp. nov., a novel endophytic actinomycete isolated from the root of cattail pollen (Typha angustifolia L.).</title>
        <authorList>
            <person name="Peng C."/>
        </authorList>
    </citation>
    <scope>NUCLEOTIDE SEQUENCE [LARGE SCALE GENOMIC DNA]</scope>
    <source>
        <strain evidence="3">p1417</strain>
    </source>
</reference>
<dbReference type="RefSeq" id="WP_343040194.1">
    <property type="nucleotide sequence ID" value="NZ_WPNZ01000001.1"/>
</dbReference>
<dbReference type="InterPro" id="IPR007278">
    <property type="entry name" value="DUF397"/>
</dbReference>
<sequence>MTYESRPDLSAAVWRRSSYSNTQGGECVEVAEGAVRAVRAVRDSKCPQGPILIASEEAWTAFVRQPLAPARPVPA</sequence>
<protein>
    <submittedName>
        <fullName evidence="2">DUF397 domain-containing protein</fullName>
    </submittedName>
</protein>
<dbReference type="Proteomes" id="UP000483802">
    <property type="component" value="Unassembled WGS sequence"/>
</dbReference>
<proteinExistence type="predicted"/>
<gene>
    <name evidence="2" type="ORF">GPA10_01875</name>
</gene>
<organism evidence="2 3">
    <name type="scientific">Streptomyces typhae</name>
    <dbReference type="NCBI Taxonomy" id="2681492"/>
    <lineage>
        <taxon>Bacteria</taxon>
        <taxon>Bacillati</taxon>
        <taxon>Actinomycetota</taxon>
        <taxon>Actinomycetes</taxon>
        <taxon>Kitasatosporales</taxon>
        <taxon>Streptomycetaceae</taxon>
        <taxon>Streptomyces</taxon>
    </lineage>
</organism>
<keyword evidence="3" id="KW-1185">Reference proteome</keyword>
<evidence type="ECO:0000313" key="3">
    <source>
        <dbReference type="Proteomes" id="UP000483802"/>
    </source>
</evidence>
<feature type="domain" description="DUF397" evidence="1">
    <location>
        <begin position="12"/>
        <end position="64"/>
    </location>
</feature>
<accession>A0A6L6WPQ2</accession>
<dbReference type="Pfam" id="PF04149">
    <property type="entry name" value="DUF397"/>
    <property type="match status" value="1"/>
</dbReference>
<comment type="caution">
    <text evidence="2">The sequence shown here is derived from an EMBL/GenBank/DDBJ whole genome shotgun (WGS) entry which is preliminary data.</text>
</comment>
<evidence type="ECO:0000313" key="2">
    <source>
        <dbReference type="EMBL" id="MVO83538.1"/>
    </source>
</evidence>